<evidence type="ECO:0000256" key="4">
    <source>
        <dbReference type="ARBA" id="ARBA00023242"/>
    </source>
</evidence>
<dbReference type="Proteomes" id="UP000799777">
    <property type="component" value="Unassembled WGS sequence"/>
</dbReference>
<dbReference type="Pfam" id="PF04082">
    <property type="entry name" value="Fungal_trans"/>
    <property type="match status" value="1"/>
</dbReference>
<dbReference type="InterPro" id="IPR051127">
    <property type="entry name" value="Fungal_SecMet_Regulators"/>
</dbReference>
<accession>A0A9P4LGX7</accession>
<keyword evidence="8" id="KW-1185">Reference proteome</keyword>
<dbReference type="InterPro" id="IPR007219">
    <property type="entry name" value="XnlR_reg_dom"/>
</dbReference>
<evidence type="ECO:0000256" key="3">
    <source>
        <dbReference type="ARBA" id="ARBA00023163"/>
    </source>
</evidence>
<feature type="coiled-coil region" evidence="5">
    <location>
        <begin position="70"/>
        <end position="97"/>
    </location>
</feature>
<comment type="caution">
    <text evidence="7">The sequence shown here is derived from an EMBL/GenBank/DDBJ whole genome shotgun (WGS) entry which is preliminary data.</text>
</comment>
<dbReference type="GO" id="GO:0000981">
    <property type="term" value="F:DNA-binding transcription factor activity, RNA polymerase II-specific"/>
    <property type="evidence" value="ECO:0007669"/>
    <property type="project" value="InterPro"/>
</dbReference>
<keyword evidence="1" id="KW-0479">Metal-binding</keyword>
<dbReference type="AlphaFoldDB" id="A0A9P4LGX7"/>
<dbReference type="GO" id="GO:0006351">
    <property type="term" value="P:DNA-templated transcription"/>
    <property type="evidence" value="ECO:0007669"/>
    <property type="project" value="InterPro"/>
</dbReference>
<dbReference type="PANTHER" id="PTHR47424:SF12">
    <property type="entry name" value="TRANSCRIPTION FACTOR ASQA"/>
    <property type="match status" value="1"/>
</dbReference>
<evidence type="ECO:0000259" key="6">
    <source>
        <dbReference type="PROSITE" id="PS50048"/>
    </source>
</evidence>
<dbReference type="InterPro" id="IPR036864">
    <property type="entry name" value="Zn2-C6_fun-type_DNA-bd_sf"/>
</dbReference>
<dbReference type="EMBL" id="ML978284">
    <property type="protein sequence ID" value="KAF2024798.1"/>
    <property type="molecule type" value="Genomic_DNA"/>
</dbReference>
<dbReference type="InterPro" id="IPR001138">
    <property type="entry name" value="Zn2Cys6_DnaBD"/>
</dbReference>
<keyword evidence="4" id="KW-0539">Nucleus</keyword>
<dbReference type="PROSITE" id="PS00463">
    <property type="entry name" value="ZN2_CY6_FUNGAL_1"/>
    <property type="match status" value="1"/>
</dbReference>
<dbReference type="SMART" id="SM00066">
    <property type="entry name" value="GAL4"/>
    <property type="match status" value="1"/>
</dbReference>
<dbReference type="GO" id="GO:0000435">
    <property type="term" value="P:positive regulation of transcription from RNA polymerase II promoter by galactose"/>
    <property type="evidence" value="ECO:0007669"/>
    <property type="project" value="TreeGrafter"/>
</dbReference>
<dbReference type="OrthoDB" id="2283488at2759"/>
<reference evidence="7" key="1">
    <citation type="journal article" date="2020" name="Stud. Mycol.">
        <title>101 Dothideomycetes genomes: a test case for predicting lifestyles and emergence of pathogens.</title>
        <authorList>
            <person name="Haridas S."/>
            <person name="Albert R."/>
            <person name="Binder M."/>
            <person name="Bloem J."/>
            <person name="Labutti K."/>
            <person name="Salamov A."/>
            <person name="Andreopoulos B."/>
            <person name="Baker S."/>
            <person name="Barry K."/>
            <person name="Bills G."/>
            <person name="Bluhm B."/>
            <person name="Cannon C."/>
            <person name="Castanera R."/>
            <person name="Culley D."/>
            <person name="Daum C."/>
            <person name="Ezra D."/>
            <person name="Gonzalez J."/>
            <person name="Henrissat B."/>
            <person name="Kuo A."/>
            <person name="Liang C."/>
            <person name="Lipzen A."/>
            <person name="Lutzoni F."/>
            <person name="Magnuson J."/>
            <person name="Mondo S."/>
            <person name="Nolan M."/>
            <person name="Ohm R."/>
            <person name="Pangilinan J."/>
            <person name="Park H.-J."/>
            <person name="Ramirez L."/>
            <person name="Alfaro M."/>
            <person name="Sun H."/>
            <person name="Tritt A."/>
            <person name="Yoshinaga Y."/>
            <person name="Zwiers L.-H."/>
            <person name="Turgeon B."/>
            <person name="Goodwin S."/>
            <person name="Spatafora J."/>
            <person name="Crous P."/>
            <person name="Grigoriev I."/>
        </authorList>
    </citation>
    <scope>NUCLEOTIDE SEQUENCE</scope>
    <source>
        <strain evidence="7">CBS 110217</strain>
    </source>
</reference>
<dbReference type="GO" id="GO:0000978">
    <property type="term" value="F:RNA polymerase II cis-regulatory region sequence-specific DNA binding"/>
    <property type="evidence" value="ECO:0007669"/>
    <property type="project" value="TreeGrafter"/>
</dbReference>
<organism evidence="7 8">
    <name type="scientific">Setomelanomma holmii</name>
    <dbReference type="NCBI Taxonomy" id="210430"/>
    <lineage>
        <taxon>Eukaryota</taxon>
        <taxon>Fungi</taxon>
        <taxon>Dikarya</taxon>
        <taxon>Ascomycota</taxon>
        <taxon>Pezizomycotina</taxon>
        <taxon>Dothideomycetes</taxon>
        <taxon>Pleosporomycetidae</taxon>
        <taxon>Pleosporales</taxon>
        <taxon>Pleosporineae</taxon>
        <taxon>Phaeosphaeriaceae</taxon>
        <taxon>Setomelanomma</taxon>
    </lineage>
</organism>
<keyword evidence="5" id="KW-0175">Coiled coil</keyword>
<dbReference type="PANTHER" id="PTHR47424">
    <property type="entry name" value="REGULATORY PROTEIN GAL4"/>
    <property type="match status" value="1"/>
</dbReference>
<protein>
    <recommendedName>
        <fullName evidence="6">Zn(2)-C6 fungal-type domain-containing protein</fullName>
    </recommendedName>
</protein>
<gene>
    <name evidence="7" type="ORF">EK21DRAFT_77947</name>
</gene>
<evidence type="ECO:0000256" key="1">
    <source>
        <dbReference type="ARBA" id="ARBA00022723"/>
    </source>
</evidence>
<feature type="domain" description="Zn(2)-C6 fungal-type" evidence="6">
    <location>
        <begin position="31"/>
        <end position="60"/>
    </location>
</feature>
<proteinExistence type="predicted"/>
<dbReference type="Pfam" id="PF00172">
    <property type="entry name" value="Zn_clus"/>
    <property type="match status" value="1"/>
</dbReference>
<dbReference type="PROSITE" id="PS50048">
    <property type="entry name" value="ZN2_CY6_FUNGAL_2"/>
    <property type="match status" value="1"/>
</dbReference>
<dbReference type="SUPFAM" id="SSF57701">
    <property type="entry name" value="Zn2/Cys6 DNA-binding domain"/>
    <property type="match status" value="1"/>
</dbReference>
<dbReference type="GO" id="GO:0008270">
    <property type="term" value="F:zinc ion binding"/>
    <property type="evidence" value="ECO:0007669"/>
    <property type="project" value="InterPro"/>
</dbReference>
<dbReference type="Gene3D" id="4.10.240.10">
    <property type="entry name" value="Zn(2)-C6 fungal-type DNA-binding domain"/>
    <property type="match status" value="1"/>
</dbReference>
<sequence length="741" mass="83264">MFSNFFVDLDADRSPAESAKLRKKRHQVARACTWCRTHRIKCDAKYPCRNCRVKGRDCTADGGREEIRTFPSALSEIDRLRARVKELESQIGSLQVDSAAALSQAPYDTSNIKKEEDYLPEGLDPLGQHGGNRDYYNWAFALREVRPGSNQAYGSSSTFYFLEKLTSYLDTASKEAQKITPDASPSEPSTALSSLHNALTSPAVTTNDADAIEADLPRAEEERLLGLYWTFYHPLYPILDKDAFTAGYDKLWNSSAISREPSALVDITLALCMQVDFTRVHCRATSSNLPAEPIMDSTDGRWFFRRCQYFLQDELEEPSVATFQCYALSVFWLSRDQRKNAAHNMLAAGLRIGVILGLHVEPCGDLPLAIRDFRRRLWWTVYTMDAQYAMDFGRPIGVNIGQVTCTLPREESNSTDRDSCGLVFTTFNTHSIRLILATRSIYILFHRICAKVLRESGQTDLNEDLAGMEVCAEWLNKNMSYLRTWLQQLPGDMKTPRHQDGQPYSTDRSRLDVGSRCEAYAQRRLVMEVHFHYSAMTLYRPFVTFARKKSRPGPITERHAISCANHAITVTHIIEQDLAELDCLRYWPNVFFWQISAALALLGYVVAYPRGVVAFTAQQAADKAIANIEHLALTFSAAPVAANALRTLRSQVDLVLDDPQLPASLTHHDRAFGIPNISVITTMIRSSAVPDANIGAPHLVDVTYSLNNVPSDLLSENPSANYMANEEWLDALLDYGDLTSS</sequence>
<evidence type="ECO:0000313" key="8">
    <source>
        <dbReference type="Proteomes" id="UP000799777"/>
    </source>
</evidence>
<dbReference type="GO" id="GO:0005634">
    <property type="term" value="C:nucleus"/>
    <property type="evidence" value="ECO:0007669"/>
    <property type="project" value="TreeGrafter"/>
</dbReference>
<keyword evidence="2" id="KW-0805">Transcription regulation</keyword>
<name>A0A9P4LGX7_9PLEO</name>
<evidence type="ECO:0000256" key="2">
    <source>
        <dbReference type="ARBA" id="ARBA00023015"/>
    </source>
</evidence>
<keyword evidence="3" id="KW-0804">Transcription</keyword>
<evidence type="ECO:0000313" key="7">
    <source>
        <dbReference type="EMBL" id="KAF2024798.1"/>
    </source>
</evidence>
<dbReference type="CDD" id="cd00067">
    <property type="entry name" value="GAL4"/>
    <property type="match status" value="1"/>
</dbReference>
<dbReference type="CDD" id="cd12148">
    <property type="entry name" value="fungal_TF_MHR"/>
    <property type="match status" value="1"/>
</dbReference>
<evidence type="ECO:0000256" key="5">
    <source>
        <dbReference type="SAM" id="Coils"/>
    </source>
</evidence>
<dbReference type="SMART" id="SM00906">
    <property type="entry name" value="Fungal_trans"/>
    <property type="match status" value="1"/>
</dbReference>